<dbReference type="InterPro" id="IPR029332">
    <property type="entry name" value="PEHE_dom"/>
</dbReference>
<dbReference type="EMBL" id="CACRXK020004007">
    <property type="protein sequence ID" value="CAB4001117.1"/>
    <property type="molecule type" value="Genomic_DNA"/>
</dbReference>
<feature type="domain" description="PEHE" evidence="2">
    <location>
        <begin position="77"/>
        <end position="234"/>
    </location>
</feature>
<dbReference type="PROSITE" id="PS52052">
    <property type="entry name" value="PEHE"/>
    <property type="match status" value="1"/>
</dbReference>
<proteinExistence type="predicted"/>
<dbReference type="PANTHER" id="PTHR22443">
    <property type="entry name" value="NON-SPECIFIC LETHAL 1, ISOFORM M"/>
    <property type="match status" value="1"/>
</dbReference>
<feature type="compositionally biased region" description="Low complexity" evidence="1">
    <location>
        <begin position="168"/>
        <end position="185"/>
    </location>
</feature>
<name>A0A7D9E4R3_PARCT</name>
<keyword evidence="4" id="KW-1185">Reference proteome</keyword>
<dbReference type="OrthoDB" id="6022640at2759"/>
<feature type="non-terminal residue" evidence="3">
    <location>
        <position position="326"/>
    </location>
</feature>
<comment type="caution">
    <text evidence="3">The sequence shown here is derived from an EMBL/GenBank/DDBJ whole genome shotgun (WGS) entry which is preliminary data.</text>
</comment>
<feature type="region of interest" description="Disordered" evidence="1">
    <location>
        <begin position="126"/>
        <end position="185"/>
    </location>
</feature>
<dbReference type="InterPro" id="IPR026180">
    <property type="entry name" value="NSL1"/>
</dbReference>
<dbReference type="GO" id="GO:0044545">
    <property type="term" value="C:NSL complex"/>
    <property type="evidence" value="ECO:0007669"/>
    <property type="project" value="TreeGrafter"/>
</dbReference>
<dbReference type="Gene3D" id="6.10.250.3170">
    <property type="match status" value="1"/>
</dbReference>
<accession>A0A7D9E4R3</accession>
<sequence length="326" mass="35640">NQLQKRARSLSLPSGSSRPSSPVSNTPSPTSFGYPFPGNAFSAKKKKPTSNAFDINNIVIPYSMASTTRVEKLQYKEILTPEWREMTVTPKEHSSEADEEMEDLSNLSFALRHLKCEENERKRFTGLAIKKKKRPTRQNSEATTPEPVSPGSLLFDGHLTASHNSSGVPSPTSTNPSLNSSLNVTSPTGLSGAVVNMLPSDSMLSKLERSGKSSRHHSRRNSSMDHNEDSNEPWPVVAPWTLRNFPLSDMDVDHINNPPPTPRVLSVPPSPSSSRTASPVLSPVDSPDSTANSNWTVKLLSPETPNNTESDSKPPRKGIVLKLAKR</sequence>
<evidence type="ECO:0000313" key="3">
    <source>
        <dbReference type="EMBL" id="CAB4001117.1"/>
    </source>
</evidence>
<feature type="region of interest" description="Disordered" evidence="1">
    <location>
        <begin position="207"/>
        <end position="235"/>
    </location>
</feature>
<dbReference type="SMART" id="SM01300">
    <property type="entry name" value="PEHE"/>
    <property type="match status" value="1"/>
</dbReference>
<evidence type="ECO:0000313" key="4">
    <source>
        <dbReference type="Proteomes" id="UP001152795"/>
    </source>
</evidence>
<reference evidence="3" key="1">
    <citation type="submission" date="2020-04" db="EMBL/GenBank/DDBJ databases">
        <authorList>
            <person name="Alioto T."/>
            <person name="Alioto T."/>
            <person name="Gomez Garrido J."/>
        </authorList>
    </citation>
    <scope>NUCLEOTIDE SEQUENCE</scope>
    <source>
        <strain evidence="3">A484AB</strain>
    </source>
</reference>
<feature type="compositionally biased region" description="Low complexity" evidence="1">
    <location>
        <begin position="9"/>
        <end position="31"/>
    </location>
</feature>
<feature type="region of interest" description="Disordered" evidence="1">
    <location>
        <begin position="1"/>
        <end position="48"/>
    </location>
</feature>
<protein>
    <recommendedName>
        <fullName evidence="2">PEHE domain-containing protein</fullName>
    </recommendedName>
</protein>
<dbReference type="PANTHER" id="PTHR22443:SF18">
    <property type="entry name" value="NON-SPECIFIC LETHAL 1, ISOFORM M"/>
    <property type="match status" value="1"/>
</dbReference>
<feature type="region of interest" description="Disordered" evidence="1">
    <location>
        <begin position="251"/>
        <end position="326"/>
    </location>
</feature>
<evidence type="ECO:0000256" key="1">
    <source>
        <dbReference type="SAM" id="MobiDB-lite"/>
    </source>
</evidence>
<dbReference type="Proteomes" id="UP001152795">
    <property type="component" value="Unassembled WGS sequence"/>
</dbReference>
<dbReference type="Pfam" id="PF15275">
    <property type="entry name" value="PEHE"/>
    <property type="match status" value="1"/>
</dbReference>
<organism evidence="3 4">
    <name type="scientific">Paramuricea clavata</name>
    <name type="common">Red gorgonian</name>
    <name type="synonym">Violescent sea-whip</name>
    <dbReference type="NCBI Taxonomy" id="317549"/>
    <lineage>
        <taxon>Eukaryota</taxon>
        <taxon>Metazoa</taxon>
        <taxon>Cnidaria</taxon>
        <taxon>Anthozoa</taxon>
        <taxon>Octocorallia</taxon>
        <taxon>Malacalcyonacea</taxon>
        <taxon>Plexauridae</taxon>
        <taxon>Paramuricea</taxon>
    </lineage>
</organism>
<dbReference type="GO" id="GO:0035035">
    <property type="term" value="F:histone acetyltransferase binding"/>
    <property type="evidence" value="ECO:0007669"/>
    <property type="project" value="TreeGrafter"/>
</dbReference>
<evidence type="ECO:0000259" key="2">
    <source>
        <dbReference type="PROSITE" id="PS52052"/>
    </source>
</evidence>
<feature type="compositionally biased region" description="Low complexity" evidence="1">
    <location>
        <begin position="263"/>
        <end position="289"/>
    </location>
</feature>
<gene>
    <name evidence="3" type="ORF">PACLA_8A083671</name>
</gene>
<dbReference type="AlphaFoldDB" id="A0A7D9E4R3"/>